<keyword evidence="2" id="KW-1185">Reference proteome</keyword>
<proteinExistence type="predicted"/>
<evidence type="ECO:0000313" key="1">
    <source>
        <dbReference type="EMBL" id="GAA5414818.1"/>
    </source>
</evidence>
<evidence type="ECO:0000313" key="2">
    <source>
        <dbReference type="Proteomes" id="UP001449582"/>
    </source>
</evidence>
<reference evidence="1" key="1">
    <citation type="submission" date="2024-02" db="EMBL/GenBank/DDBJ databases">
        <title>Draft genome sequence of new strains in genus Ureaplasma.</title>
        <authorList>
            <person name="Nakajima Y."/>
            <person name="Segawa T."/>
        </authorList>
    </citation>
    <scope>NUCLEOTIDE SEQUENCE [LARGE SCALE GENOMIC DNA]</scope>
    <source>
        <strain evidence="1">OM1</strain>
    </source>
</reference>
<dbReference type="InterPro" id="IPR011664">
    <property type="entry name" value="Abi_system_AbiD/AbiF-like"/>
</dbReference>
<protein>
    <recommendedName>
        <fullName evidence="3">Abortive infection bacteriophage resistance protein</fullName>
    </recommendedName>
</protein>
<dbReference type="Pfam" id="PF07751">
    <property type="entry name" value="Abi_2"/>
    <property type="match status" value="1"/>
</dbReference>
<sequence>MLKTPKNISYDFKALKRQGMRIWSKKKLSNFVFQYGQTRVLRGYASCLIDNSDGKFISKTTSRQLMKLVNFDGALGVTLLKYLFDFEQRLNSVMITTILANYKLSPKYVLDIDHCDWLEFRSHEDKENFRRNMYQNADSCNFLSSYPDKDNIPLMSLALSWTFFNTLAFFEATADDIKREVIDSLGLTGWDVNSFRSLGHIIRKLRNTISHNDCLLLSKYDASETLINALSLNPKRKYVYVYDVCTLLDEISSSKKSLVKEISKLIKKSGFRKPIRSRVGKLLGWNPKDIRATFSE</sequence>
<dbReference type="EMBL" id="BAABQM010000003">
    <property type="protein sequence ID" value="GAA5414818.1"/>
    <property type="molecule type" value="Genomic_DNA"/>
</dbReference>
<gene>
    <name evidence="1" type="ORF">UREOM_5290</name>
</gene>
<dbReference type="Proteomes" id="UP001449582">
    <property type="component" value="Unassembled WGS sequence"/>
</dbReference>
<evidence type="ECO:0008006" key="3">
    <source>
        <dbReference type="Google" id="ProtNLM"/>
    </source>
</evidence>
<accession>A0ABP9U654</accession>
<comment type="caution">
    <text evidence="1">The sequence shown here is derived from an EMBL/GenBank/DDBJ whole genome shotgun (WGS) entry which is preliminary data.</text>
</comment>
<name>A0ABP9U654_9BACT</name>
<organism evidence="1 2">
    <name type="scientific">Ureaplasma ceti</name>
    <dbReference type="NCBI Taxonomy" id="3119530"/>
    <lineage>
        <taxon>Bacteria</taxon>
        <taxon>Bacillati</taxon>
        <taxon>Mycoplasmatota</taxon>
        <taxon>Mycoplasmoidales</taxon>
        <taxon>Mycoplasmoidaceae</taxon>
        <taxon>Ureaplasma</taxon>
    </lineage>
</organism>
<dbReference type="RefSeq" id="WP_353289978.1">
    <property type="nucleotide sequence ID" value="NZ_BAABQM010000003.1"/>
</dbReference>